<name>A0ABN6J5G9_9CLOT</name>
<gene>
    <name evidence="1" type="ORF">psyc5s11_46000</name>
</gene>
<evidence type="ECO:0000313" key="2">
    <source>
        <dbReference type="Proteomes" id="UP000824633"/>
    </source>
</evidence>
<sequence length="52" mass="6039">MTSLNGTTSNEEIPTALFSMQHSTTEYPLFLELYIRLGVVNVEYNTKYMYNL</sequence>
<evidence type="ECO:0000313" key="1">
    <source>
        <dbReference type="EMBL" id="BCZ48533.1"/>
    </source>
</evidence>
<accession>A0ABN6J5G9</accession>
<protein>
    <submittedName>
        <fullName evidence="1">Uncharacterized protein</fullName>
    </submittedName>
</protein>
<reference evidence="2" key="1">
    <citation type="submission" date="2021-07" db="EMBL/GenBank/DDBJ databases">
        <title>Complete genome sequencing of a Clostridium isolate.</title>
        <authorList>
            <person name="Ueki A."/>
            <person name="Tonouchi A."/>
        </authorList>
    </citation>
    <scope>NUCLEOTIDE SEQUENCE [LARGE SCALE GENOMIC DNA]</scope>
    <source>
        <strain evidence="2">C5S11</strain>
    </source>
</reference>
<organism evidence="1 2">
    <name type="scientific">Clostridium gelidum</name>
    <dbReference type="NCBI Taxonomy" id="704125"/>
    <lineage>
        <taxon>Bacteria</taxon>
        <taxon>Bacillati</taxon>
        <taxon>Bacillota</taxon>
        <taxon>Clostridia</taxon>
        <taxon>Eubacteriales</taxon>
        <taxon>Clostridiaceae</taxon>
        <taxon>Clostridium</taxon>
    </lineage>
</organism>
<dbReference type="EMBL" id="AP024849">
    <property type="protein sequence ID" value="BCZ48533.1"/>
    <property type="molecule type" value="Genomic_DNA"/>
</dbReference>
<dbReference type="Proteomes" id="UP000824633">
    <property type="component" value="Chromosome"/>
</dbReference>
<proteinExistence type="predicted"/>
<keyword evidence="2" id="KW-1185">Reference proteome</keyword>